<dbReference type="Proteomes" id="UP000887565">
    <property type="component" value="Unplaced"/>
</dbReference>
<name>A0A915J802_ROMCU</name>
<reference evidence="2" key="1">
    <citation type="submission" date="2022-11" db="UniProtKB">
        <authorList>
            <consortium name="WormBaseParasite"/>
        </authorList>
    </citation>
    <scope>IDENTIFICATION</scope>
</reference>
<dbReference type="WBParaSite" id="nRc.2.0.1.t22598-RA">
    <property type="protein sequence ID" value="nRc.2.0.1.t22598-RA"/>
    <property type="gene ID" value="nRc.2.0.1.g22598"/>
</dbReference>
<keyword evidence="1" id="KW-1185">Reference proteome</keyword>
<organism evidence="1 2">
    <name type="scientific">Romanomermis culicivorax</name>
    <name type="common">Nematode worm</name>
    <dbReference type="NCBI Taxonomy" id="13658"/>
    <lineage>
        <taxon>Eukaryota</taxon>
        <taxon>Metazoa</taxon>
        <taxon>Ecdysozoa</taxon>
        <taxon>Nematoda</taxon>
        <taxon>Enoplea</taxon>
        <taxon>Dorylaimia</taxon>
        <taxon>Mermithida</taxon>
        <taxon>Mermithoidea</taxon>
        <taxon>Mermithidae</taxon>
        <taxon>Romanomermis</taxon>
    </lineage>
</organism>
<evidence type="ECO:0000313" key="1">
    <source>
        <dbReference type="Proteomes" id="UP000887565"/>
    </source>
</evidence>
<dbReference type="AlphaFoldDB" id="A0A915J802"/>
<evidence type="ECO:0000313" key="2">
    <source>
        <dbReference type="WBParaSite" id="nRc.2.0.1.t22598-RA"/>
    </source>
</evidence>
<protein>
    <submittedName>
        <fullName evidence="2">Uncharacterized protein</fullName>
    </submittedName>
</protein>
<sequence>MADDRKMQQSADAYASTNKLILSYPFLKTNKLILSYLRNANFTSVVTDVVLLLNLLNQRYFLDNSDISLRNILVKKTYKNGLVNELMGKKSTKRIFDDETLINDFLIVKAIKPKNIVGAQHRKSVPIRMAILLAMEIFCL</sequence>
<proteinExistence type="predicted"/>
<accession>A0A915J802</accession>